<feature type="domain" description="SHSP" evidence="3">
    <location>
        <begin position="35"/>
        <end position="144"/>
    </location>
</feature>
<dbReference type="InterPro" id="IPR001436">
    <property type="entry name" value="Alpha-crystallin/sHSP_animal"/>
</dbReference>
<dbReference type="Proteomes" id="UP000053660">
    <property type="component" value="Unassembled WGS sequence"/>
</dbReference>
<keyword evidence="5" id="KW-1185">Reference proteome</keyword>
<comment type="similarity">
    <text evidence="1 2">Belongs to the small heat shock protein (HSP20) family.</text>
</comment>
<dbReference type="EMBL" id="KN550538">
    <property type="protein sequence ID" value="KHJ93947.1"/>
    <property type="molecule type" value="Genomic_DNA"/>
</dbReference>
<evidence type="ECO:0000259" key="3">
    <source>
        <dbReference type="PROSITE" id="PS01031"/>
    </source>
</evidence>
<proteinExistence type="inferred from homology"/>
<dbReference type="OrthoDB" id="10060792at2759"/>
<dbReference type="PROSITE" id="PS01031">
    <property type="entry name" value="SHSP"/>
    <property type="match status" value="1"/>
</dbReference>
<evidence type="ECO:0000313" key="5">
    <source>
        <dbReference type="Proteomes" id="UP000053660"/>
    </source>
</evidence>
<organism evidence="4 5">
    <name type="scientific">Oesophagostomum dentatum</name>
    <name type="common">Nodular worm</name>
    <dbReference type="NCBI Taxonomy" id="61180"/>
    <lineage>
        <taxon>Eukaryota</taxon>
        <taxon>Metazoa</taxon>
        <taxon>Ecdysozoa</taxon>
        <taxon>Nematoda</taxon>
        <taxon>Chromadorea</taxon>
        <taxon>Rhabditida</taxon>
        <taxon>Rhabditina</taxon>
        <taxon>Rhabditomorpha</taxon>
        <taxon>Strongyloidea</taxon>
        <taxon>Strongylidae</taxon>
        <taxon>Oesophagostomum</taxon>
    </lineage>
</organism>
<dbReference type="PRINTS" id="PR00299">
    <property type="entry name" value="ACRYSTALLIN"/>
</dbReference>
<dbReference type="Gene3D" id="2.60.40.790">
    <property type="match status" value="1"/>
</dbReference>
<dbReference type="InterPro" id="IPR002068">
    <property type="entry name" value="A-crystallin/Hsp20_dom"/>
</dbReference>
<dbReference type="GO" id="GO:0005737">
    <property type="term" value="C:cytoplasm"/>
    <property type="evidence" value="ECO:0007669"/>
    <property type="project" value="TreeGrafter"/>
</dbReference>
<sequence length="181" mass="20607">MSLCTLPTHNYPSLLHIDIFDKLDHIEEALLPLRMLLNKEEDGFLIEVKEDESKLSISLDVSRFNPEELKVTLNGRILIIEGKQETNDERGYSMRSFTRHLMLPESADIEKIRSSLTSDGKLKIEVPEAVESNITTRTIPISRNKTLPTDYCKKATDPQKVNEELFSSAAGFWMAIRETLG</sequence>
<evidence type="ECO:0000256" key="1">
    <source>
        <dbReference type="PROSITE-ProRule" id="PRU00285"/>
    </source>
</evidence>
<dbReference type="GO" id="GO:0009408">
    <property type="term" value="P:response to heat"/>
    <property type="evidence" value="ECO:0007669"/>
    <property type="project" value="TreeGrafter"/>
</dbReference>
<dbReference type="CDD" id="cd06526">
    <property type="entry name" value="metazoan_ACD"/>
    <property type="match status" value="1"/>
</dbReference>
<dbReference type="GO" id="GO:0036498">
    <property type="term" value="P:IRE1-mediated unfolded protein response"/>
    <property type="evidence" value="ECO:0007669"/>
    <property type="project" value="TreeGrafter"/>
</dbReference>
<accession>A0A0B1TDN1</accession>
<name>A0A0B1TDN1_OESDE</name>
<gene>
    <name evidence="4" type="ORF">OESDEN_06133</name>
</gene>
<dbReference type="GO" id="GO:0051082">
    <property type="term" value="F:unfolded protein binding"/>
    <property type="evidence" value="ECO:0007669"/>
    <property type="project" value="TreeGrafter"/>
</dbReference>
<reference evidence="4 5" key="1">
    <citation type="submission" date="2014-03" db="EMBL/GenBank/DDBJ databases">
        <title>Draft genome of the hookworm Oesophagostomum dentatum.</title>
        <authorList>
            <person name="Mitreva M."/>
        </authorList>
    </citation>
    <scope>NUCLEOTIDE SEQUENCE [LARGE SCALE GENOMIC DNA]</scope>
    <source>
        <strain evidence="4 5">OD-Hann</strain>
    </source>
</reference>
<protein>
    <submittedName>
        <fullName evidence="4">Hsp20/alpha crystallin family protein</fullName>
    </submittedName>
</protein>
<evidence type="ECO:0000256" key="2">
    <source>
        <dbReference type="RuleBase" id="RU003616"/>
    </source>
</evidence>
<dbReference type="GO" id="GO:0042026">
    <property type="term" value="P:protein refolding"/>
    <property type="evidence" value="ECO:0007669"/>
    <property type="project" value="TreeGrafter"/>
</dbReference>
<dbReference type="GO" id="GO:0005634">
    <property type="term" value="C:nucleus"/>
    <property type="evidence" value="ECO:0007669"/>
    <property type="project" value="TreeGrafter"/>
</dbReference>
<dbReference type="SUPFAM" id="SSF49764">
    <property type="entry name" value="HSP20-like chaperones"/>
    <property type="match status" value="1"/>
</dbReference>
<evidence type="ECO:0000313" key="4">
    <source>
        <dbReference type="EMBL" id="KHJ93947.1"/>
    </source>
</evidence>
<dbReference type="AlphaFoldDB" id="A0A0B1TDN1"/>
<dbReference type="InterPro" id="IPR008978">
    <property type="entry name" value="HSP20-like_chaperone"/>
</dbReference>
<dbReference type="Pfam" id="PF00011">
    <property type="entry name" value="HSP20"/>
    <property type="match status" value="1"/>
</dbReference>
<dbReference type="PANTHER" id="PTHR45640:SF32">
    <property type="entry name" value="STRESS-INDUCED PROTEIN 1"/>
    <property type="match status" value="1"/>
</dbReference>
<dbReference type="PANTHER" id="PTHR45640">
    <property type="entry name" value="HEAT SHOCK PROTEIN HSP-12.2-RELATED"/>
    <property type="match status" value="1"/>
</dbReference>